<dbReference type="InterPro" id="IPR054612">
    <property type="entry name" value="Phage_capsid-like_C"/>
</dbReference>
<organism evidence="4 5">
    <name type="scientific">Mesorhizobium jarvisii</name>
    <dbReference type="NCBI Taxonomy" id="1777867"/>
    <lineage>
        <taxon>Bacteria</taxon>
        <taxon>Pseudomonadati</taxon>
        <taxon>Pseudomonadota</taxon>
        <taxon>Alphaproteobacteria</taxon>
        <taxon>Hyphomicrobiales</taxon>
        <taxon>Phyllobacteriaceae</taxon>
        <taxon>Mesorhizobium</taxon>
    </lineage>
</organism>
<proteinExistence type="predicted"/>
<comment type="subcellular location">
    <subcellularLocation>
        <location evidence="1">Virion</location>
    </subcellularLocation>
</comment>
<name>A0A6M7TFY0_9HYPH</name>
<dbReference type="Pfam" id="PF05065">
    <property type="entry name" value="Phage_capsid"/>
    <property type="match status" value="1"/>
</dbReference>
<dbReference type="Proteomes" id="UP000275530">
    <property type="component" value="Unassembled WGS sequence"/>
</dbReference>
<feature type="domain" description="Phage capsid-like C-terminal" evidence="3">
    <location>
        <begin position="97"/>
        <end position="373"/>
    </location>
</feature>
<feature type="compositionally biased region" description="Polar residues" evidence="2">
    <location>
        <begin position="10"/>
        <end position="19"/>
    </location>
</feature>
<comment type="caution">
    <text evidence="4">The sequence shown here is derived from an EMBL/GenBank/DDBJ whole genome shotgun (WGS) entry which is preliminary data.</text>
</comment>
<evidence type="ECO:0000256" key="2">
    <source>
        <dbReference type="SAM" id="MobiDB-lite"/>
    </source>
</evidence>
<evidence type="ECO:0000313" key="4">
    <source>
        <dbReference type="EMBL" id="RJT30155.1"/>
    </source>
</evidence>
<evidence type="ECO:0000259" key="3">
    <source>
        <dbReference type="Pfam" id="PF05065"/>
    </source>
</evidence>
<dbReference type="EMBL" id="QZXA01000011">
    <property type="protein sequence ID" value="RJT30155.1"/>
    <property type="molecule type" value="Genomic_DNA"/>
</dbReference>
<dbReference type="Gene3D" id="3.30.2400.10">
    <property type="entry name" value="Major capsid protein gp5"/>
    <property type="match status" value="1"/>
</dbReference>
<gene>
    <name evidence="4" type="ORF">D3242_25910</name>
</gene>
<dbReference type="InterPro" id="IPR024455">
    <property type="entry name" value="Phage_capsid"/>
</dbReference>
<accession>A0A6M7TFY0</accession>
<evidence type="ECO:0000313" key="5">
    <source>
        <dbReference type="Proteomes" id="UP000275530"/>
    </source>
</evidence>
<evidence type="ECO:0000256" key="1">
    <source>
        <dbReference type="ARBA" id="ARBA00004328"/>
    </source>
</evidence>
<keyword evidence="5" id="KW-1185">Reference proteome</keyword>
<feature type="region of interest" description="Disordered" evidence="2">
    <location>
        <begin position="1"/>
        <end position="38"/>
    </location>
</feature>
<reference evidence="4 5" key="1">
    <citation type="submission" date="2018-09" db="EMBL/GenBank/DDBJ databases">
        <title>Mesorhizobium carmichaelinearum sp. nov. isolated from Carmichaelinea spp. root nodules in New Zealand.</title>
        <authorList>
            <person name="De Meyer S.E."/>
        </authorList>
    </citation>
    <scope>NUCLEOTIDE SEQUENCE [LARGE SCALE GENOMIC DNA]</scope>
    <source>
        <strain evidence="4 5">LMG 28313</strain>
    </source>
</reference>
<dbReference type="SUPFAM" id="SSF56563">
    <property type="entry name" value="Major capsid protein gp5"/>
    <property type="match status" value="1"/>
</dbReference>
<dbReference type="AlphaFoldDB" id="A0A6M7TFY0"/>
<dbReference type="NCBIfam" id="TIGR01554">
    <property type="entry name" value="major_cap_HK97"/>
    <property type="match status" value="1"/>
</dbReference>
<protein>
    <submittedName>
        <fullName evidence="4">Phage major capsid protein</fullName>
    </submittedName>
</protein>
<sequence>MWCRARYSDRPSSAITPTFSCRPARGPASSPGRKSTMPIKTYAGARPRAFDDDESAFKAGMFFRAAMHKGDEVARAWCAKNGVILQKAQGETSGIAGGFLVPIEVEAGIIKIRALTGTFRRNAAVKRMGADSRSFPRLDTGLIAAFVGENAQIAEQDRTWSSVNLNAKKAAALSRMSSELGEDETIDVGQDFAEDAAYALAALEDSCGWNGDGTSSYGGITGVNVKLIDGTHDAGKIVAATNNDTFDEITAADLGALIAACPEYALPSAKWYASSYAIGRCFARLGATAAGMTMTATGARPAMQYLSWPIEPVPSLPGAGDQSAKVMIAFGDLSLAATLGDRRGVTVQTTANRYLEYDQIGCRATERFDINVHDLGSNTVAGPIVGLIGN</sequence>